<name>A0AAV1B1N2_VICFA</name>
<evidence type="ECO:0000313" key="1">
    <source>
        <dbReference type="EMBL" id="CAI8616496.1"/>
    </source>
</evidence>
<dbReference type="AlphaFoldDB" id="A0AAV1B1N2"/>
<dbReference type="Proteomes" id="UP001157006">
    <property type="component" value="Chromosome 6"/>
</dbReference>
<proteinExistence type="predicted"/>
<gene>
    <name evidence="1" type="ORF">VFH_VI031600</name>
</gene>
<evidence type="ECO:0000313" key="2">
    <source>
        <dbReference type="Proteomes" id="UP001157006"/>
    </source>
</evidence>
<dbReference type="EMBL" id="OX451741">
    <property type="protein sequence ID" value="CAI8616496.1"/>
    <property type="molecule type" value="Genomic_DNA"/>
</dbReference>
<reference evidence="1 2" key="1">
    <citation type="submission" date="2023-01" db="EMBL/GenBank/DDBJ databases">
        <authorList>
            <person name="Kreplak J."/>
        </authorList>
    </citation>
    <scope>NUCLEOTIDE SEQUENCE [LARGE SCALE GENOMIC DNA]</scope>
</reference>
<organism evidence="1 2">
    <name type="scientific">Vicia faba</name>
    <name type="common">Broad bean</name>
    <name type="synonym">Faba vulgaris</name>
    <dbReference type="NCBI Taxonomy" id="3906"/>
    <lineage>
        <taxon>Eukaryota</taxon>
        <taxon>Viridiplantae</taxon>
        <taxon>Streptophyta</taxon>
        <taxon>Embryophyta</taxon>
        <taxon>Tracheophyta</taxon>
        <taxon>Spermatophyta</taxon>
        <taxon>Magnoliopsida</taxon>
        <taxon>eudicotyledons</taxon>
        <taxon>Gunneridae</taxon>
        <taxon>Pentapetalae</taxon>
        <taxon>rosids</taxon>
        <taxon>fabids</taxon>
        <taxon>Fabales</taxon>
        <taxon>Fabaceae</taxon>
        <taxon>Papilionoideae</taxon>
        <taxon>50 kb inversion clade</taxon>
        <taxon>NPAAA clade</taxon>
        <taxon>Hologalegina</taxon>
        <taxon>IRL clade</taxon>
        <taxon>Fabeae</taxon>
        <taxon>Vicia</taxon>
    </lineage>
</organism>
<accession>A0AAV1B1N2</accession>
<protein>
    <submittedName>
        <fullName evidence="1">Uncharacterized protein</fullName>
    </submittedName>
</protein>
<keyword evidence="2" id="KW-1185">Reference proteome</keyword>
<sequence length="100" mass="11644">MKRRGRDWVSRKEVEGTSTFALRSRLSRASSSRNYEEEELVRVQVSEPEMVDVSEVEEEANLVRQWNWGTDCLAYQYQKLNEASNWRTQQLTGSVTLLTG</sequence>